<feature type="repeat" description="TPR" evidence="1">
    <location>
        <begin position="320"/>
        <end position="353"/>
    </location>
</feature>
<accession>A0A7K1Y4F0</accession>
<organism evidence="2 3">
    <name type="scientific">Hufsiella ginkgonis</name>
    <dbReference type="NCBI Taxonomy" id="2695274"/>
    <lineage>
        <taxon>Bacteria</taxon>
        <taxon>Pseudomonadati</taxon>
        <taxon>Bacteroidota</taxon>
        <taxon>Sphingobacteriia</taxon>
        <taxon>Sphingobacteriales</taxon>
        <taxon>Sphingobacteriaceae</taxon>
        <taxon>Hufsiella</taxon>
    </lineage>
</organism>
<gene>
    <name evidence="2" type="ORF">GS398_21765</name>
</gene>
<dbReference type="SMART" id="SM00028">
    <property type="entry name" value="TPR"/>
    <property type="match status" value="7"/>
</dbReference>
<name>A0A7K1Y4F0_9SPHI</name>
<evidence type="ECO:0000313" key="2">
    <source>
        <dbReference type="EMBL" id="MXV17939.1"/>
    </source>
</evidence>
<comment type="caution">
    <text evidence="2">The sequence shown here is derived from an EMBL/GenBank/DDBJ whole genome shotgun (WGS) entry which is preliminary data.</text>
</comment>
<feature type="repeat" description="TPR" evidence="1">
    <location>
        <begin position="426"/>
        <end position="459"/>
    </location>
</feature>
<dbReference type="AlphaFoldDB" id="A0A7K1Y4F0"/>
<proteinExistence type="predicted"/>
<dbReference type="EMBL" id="WVHS01000007">
    <property type="protein sequence ID" value="MXV17939.1"/>
    <property type="molecule type" value="Genomic_DNA"/>
</dbReference>
<dbReference type="Pfam" id="PF13181">
    <property type="entry name" value="TPR_8"/>
    <property type="match status" value="2"/>
</dbReference>
<protein>
    <submittedName>
        <fullName evidence="2">Tetratricopeptide repeat protein</fullName>
    </submittedName>
</protein>
<sequence>MHKKLVFLVFFGGPLIGLAQKNTRPVQVPAGESKGFMLQDSLMMKDWFFSGLREKTIQNYQLAAEFFKRITDMDAKNDAAQYELANIYHSQNRDQEAEALIRKATALKPANEWYWLLLADIYKRGNKLADLNGVFDELIKISPDKEDYYYDKANALLLQGKPDDAMVVYTVIEKRFGASDDLVTSRQRVYQKQGKTGQAATELEKLVTDNPAEVRNYLELGQLYINSGNKEKAMQVLLKAKTLDAANPYISLSLADLYRAQGKTDDAFVELKSAFASPEMNIDSKIRIILSFFPQLGDAKMRAQADELGAILVKANPGDPKSFSVYGDLLFQEQKFTEARQSYKKALALNNQVYQIWEQLIRIELDQADPDAAIADGEEALSIFPNQAALYLLTGIASAQKKNHEKAVSYLKNAASLETEDKAMIAQVYALLGDSYNALKKFSESDQSYEKSLLADPVNTYTLNNYAYYLSLRGVNLEKAEALSRKSNELSKNNASFEDTYAWVLFRQKKYKEAKMWIEKSMNSEKGASATQTEHYGDILFQLGEKELALKQWLLAKERGAKSEKLEQKINEKRYID</sequence>
<dbReference type="PANTHER" id="PTHR12558:SF13">
    <property type="entry name" value="CELL DIVISION CYCLE PROTEIN 27 HOMOLOG"/>
    <property type="match status" value="1"/>
</dbReference>
<evidence type="ECO:0000313" key="3">
    <source>
        <dbReference type="Proteomes" id="UP000451233"/>
    </source>
</evidence>
<keyword evidence="3" id="KW-1185">Reference proteome</keyword>
<dbReference type="Pfam" id="PF13432">
    <property type="entry name" value="TPR_16"/>
    <property type="match status" value="1"/>
</dbReference>
<reference evidence="2 3" key="1">
    <citation type="submission" date="2019-11" db="EMBL/GenBank/DDBJ databases">
        <title>Pedobacter sp. HMF7056 Genome sequencing and assembly.</title>
        <authorList>
            <person name="Kang H."/>
            <person name="Kim H."/>
            <person name="Joh K."/>
        </authorList>
    </citation>
    <scope>NUCLEOTIDE SEQUENCE [LARGE SCALE GENOMIC DNA]</scope>
    <source>
        <strain evidence="2 3">HMF7056</strain>
    </source>
</reference>
<keyword evidence="1" id="KW-0802">TPR repeat</keyword>
<dbReference type="InterPro" id="IPR019734">
    <property type="entry name" value="TPR_rpt"/>
</dbReference>
<dbReference type="InterPro" id="IPR011990">
    <property type="entry name" value="TPR-like_helical_dom_sf"/>
</dbReference>
<dbReference type="PROSITE" id="PS50005">
    <property type="entry name" value="TPR"/>
    <property type="match status" value="3"/>
</dbReference>
<dbReference type="Proteomes" id="UP000451233">
    <property type="component" value="Unassembled WGS sequence"/>
</dbReference>
<dbReference type="SUPFAM" id="SSF48452">
    <property type="entry name" value="TPR-like"/>
    <property type="match status" value="3"/>
</dbReference>
<dbReference type="PANTHER" id="PTHR12558">
    <property type="entry name" value="CELL DIVISION CYCLE 16,23,27"/>
    <property type="match status" value="1"/>
</dbReference>
<dbReference type="Gene3D" id="1.25.40.10">
    <property type="entry name" value="Tetratricopeptide repeat domain"/>
    <property type="match status" value="4"/>
</dbReference>
<dbReference type="Pfam" id="PF14559">
    <property type="entry name" value="TPR_19"/>
    <property type="match status" value="2"/>
</dbReference>
<feature type="repeat" description="TPR" evidence="1">
    <location>
        <begin position="214"/>
        <end position="247"/>
    </location>
</feature>
<evidence type="ECO:0000256" key="1">
    <source>
        <dbReference type="PROSITE-ProRule" id="PRU00339"/>
    </source>
</evidence>
<dbReference type="RefSeq" id="WP_160908944.1">
    <property type="nucleotide sequence ID" value="NZ_WVHS01000007.1"/>
</dbReference>